<name>A0AAN9M7W2_PHACN</name>
<proteinExistence type="predicted"/>
<dbReference type="EMBL" id="JAYMYR010000008">
    <property type="protein sequence ID" value="KAK7346963.1"/>
    <property type="molecule type" value="Genomic_DNA"/>
</dbReference>
<gene>
    <name evidence="1" type="ORF">VNO80_21487</name>
</gene>
<comment type="caution">
    <text evidence="1">The sequence shown here is derived from an EMBL/GenBank/DDBJ whole genome shotgun (WGS) entry which is preliminary data.</text>
</comment>
<sequence length="66" mass="6966">MKVYVLQEGPISPLDGGYGEAMALVAVLLEVLEEVEVAARVVAMDMVGSMELLGMEVVVADDKVGE</sequence>
<protein>
    <submittedName>
        <fullName evidence="1">Uncharacterized protein</fullName>
    </submittedName>
</protein>
<reference evidence="1 2" key="1">
    <citation type="submission" date="2024-01" db="EMBL/GenBank/DDBJ databases">
        <title>The genomes of 5 underutilized Papilionoideae crops provide insights into root nodulation and disease resistanc.</title>
        <authorList>
            <person name="Jiang F."/>
        </authorList>
    </citation>
    <scope>NUCLEOTIDE SEQUENCE [LARGE SCALE GENOMIC DNA]</scope>
    <source>
        <strain evidence="1">JINMINGXINNONG_FW02</strain>
        <tissue evidence="1">Leaves</tissue>
    </source>
</reference>
<evidence type="ECO:0000313" key="2">
    <source>
        <dbReference type="Proteomes" id="UP001374584"/>
    </source>
</evidence>
<keyword evidence="2" id="KW-1185">Reference proteome</keyword>
<dbReference type="AlphaFoldDB" id="A0AAN9M7W2"/>
<accession>A0AAN9M7W2</accession>
<evidence type="ECO:0000313" key="1">
    <source>
        <dbReference type="EMBL" id="KAK7346963.1"/>
    </source>
</evidence>
<dbReference type="Proteomes" id="UP001374584">
    <property type="component" value="Unassembled WGS sequence"/>
</dbReference>
<organism evidence="1 2">
    <name type="scientific">Phaseolus coccineus</name>
    <name type="common">Scarlet runner bean</name>
    <name type="synonym">Phaseolus multiflorus</name>
    <dbReference type="NCBI Taxonomy" id="3886"/>
    <lineage>
        <taxon>Eukaryota</taxon>
        <taxon>Viridiplantae</taxon>
        <taxon>Streptophyta</taxon>
        <taxon>Embryophyta</taxon>
        <taxon>Tracheophyta</taxon>
        <taxon>Spermatophyta</taxon>
        <taxon>Magnoliopsida</taxon>
        <taxon>eudicotyledons</taxon>
        <taxon>Gunneridae</taxon>
        <taxon>Pentapetalae</taxon>
        <taxon>rosids</taxon>
        <taxon>fabids</taxon>
        <taxon>Fabales</taxon>
        <taxon>Fabaceae</taxon>
        <taxon>Papilionoideae</taxon>
        <taxon>50 kb inversion clade</taxon>
        <taxon>NPAAA clade</taxon>
        <taxon>indigoferoid/millettioid clade</taxon>
        <taxon>Phaseoleae</taxon>
        <taxon>Phaseolus</taxon>
    </lineage>
</organism>